<feature type="region of interest" description="Disordered" evidence="1">
    <location>
        <begin position="1"/>
        <end position="54"/>
    </location>
</feature>
<accession>Q8H0H7</accession>
<name>Q8H0H7_TOBAC</name>
<dbReference type="EMBL" id="AB032533">
    <property type="protein sequence ID" value="BAC53931.1"/>
    <property type="molecule type" value="mRNA"/>
</dbReference>
<proteinExistence type="evidence at transcript level"/>
<organism evidence="2">
    <name type="scientific">Nicotiana tabacum</name>
    <name type="common">Common tobacco</name>
    <dbReference type="NCBI Taxonomy" id="4097"/>
    <lineage>
        <taxon>Eukaryota</taxon>
        <taxon>Viridiplantae</taxon>
        <taxon>Streptophyta</taxon>
        <taxon>Embryophyta</taxon>
        <taxon>Tracheophyta</taxon>
        <taxon>Spermatophyta</taxon>
        <taxon>Magnoliopsida</taxon>
        <taxon>eudicotyledons</taxon>
        <taxon>Gunneridae</taxon>
        <taxon>Pentapetalae</taxon>
        <taxon>asterids</taxon>
        <taxon>lamiids</taxon>
        <taxon>Solanales</taxon>
        <taxon>Solanaceae</taxon>
        <taxon>Nicotianoideae</taxon>
        <taxon>Nicotianeae</taxon>
        <taxon>Nicotiana</taxon>
    </lineage>
</organism>
<protein>
    <submittedName>
        <fullName evidence="2">Uncharacterized protein B36</fullName>
    </submittedName>
</protein>
<feature type="compositionally biased region" description="Polar residues" evidence="1">
    <location>
        <begin position="27"/>
        <end position="41"/>
    </location>
</feature>
<gene>
    <name evidence="2" type="primary">B36</name>
</gene>
<reference evidence="2" key="1">
    <citation type="submission" date="1999-09" db="EMBL/GenBank/DDBJ databases">
        <title>Cloning of cDNAs associated with embryogenic dedifferentiation of immature pollen grains in Nicotiana tabacum.</title>
        <authorList>
            <person name="Kyo M."/>
        </authorList>
    </citation>
    <scope>NUCLEOTIDE SEQUENCE</scope>
</reference>
<evidence type="ECO:0000256" key="1">
    <source>
        <dbReference type="SAM" id="MobiDB-lite"/>
    </source>
</evidence>
<sequence length="54" mass="6244">MQTTKLHQPLTIRTPPKISKIQLQKVAETQHQTTPKNSSRRTIFDEEHSFVSTV</sequence>
<feature type="compositionally biased region" description="Basic and acidic residues" evidence="1">
    <location>
        <begin position="42"/>
        <end position="54"/>
    </location>
</feature>
<dbReference type="AlphaFoldDB" id="Q8H0H7"/>
<evidence type="ECO:0000313" key="2">
    <source>
        <dbReference type="EMBL" id="BAC53931.1"/>
    </source>
</evidence>